<sequence length="93" mass="10471">MEWPPKDMERKILTGLAEARIIEYHSSEETEAGRVHHITTVTGYEIPLKDTEVAPFALGACAGDYNRSLDYDATPCDLVDGLIAERWARQARH</sequence>
<keyword evidence="2" id="KW-1185">Reference proteome</keyword>
<protein>
    <submittedName>
        <fullName evidence="1">Uncharacterized protein</fullName>
    </submittedName>
</protein>
<accession>A0ABV9DUX2</accession>
<dbReference type="EMBL" id="JBHSFQ010000009">
    <property type="protein sequence ID" value="MFC4562556.1"/>
    <property type="molecule type" value="Genomic_DNA"/>
</dbReference>
<evidence type="ECO:0000313" key="2">
    <source>
        <dbReference type="Proteomes" id="UP001595923"/>
    </source>
</evidence>
<gene>
    <name evidence="1" type="ORF">ACFO4E_11890</name>
</gene>
<name>A0ABV9DUX2_9ACTN</name>
<organism evidence="1 2">
    <name type="scientific">Nocardiopsis mangrovi</name>
    <dbReference type="NCBI Taxonomy" id="1179818"/>
    <lineage>
        <taxon>Bacteria</taxon>
        <taxon>Bacillati</taxon>
        <taxon>Actinomycetota</taxon>
        <taxon>Actinomycetes</taxon>
        <taxon>Streptosporangiales</taxon>
        <taxon>Nocardiopsidaceae</taxon>
        <taxon>Nocardiopsis</taxon>
    </lineage>
</organism>
<comment type="caution">
    <text evidence="1">The sequence shown here is derived from an EMBL/GenBank/DDBJ whole genome shotgun (WGS) entry which is preliminary data.</text>
</comment>
<proteinExistence type="predicted"/>
<dbReference type="RefSeq" id="WP_378573879.1">
    <property type="nucleotide sequence ID" value="NZ_JBHSFQ010000009.1"/>
</dbReference>
<dbReference type="Proteomes" id="UP001595923">
    <property type="component" value="Unassembled WGS sequence"/>
</dbReference>
<reference evidence="2" key="1">
    <citation type="journal article" date="2019" name="Int. J. Syst. Evol. Microbiol.">
        <title>The Global Catalogue of Microorganisms (GCM) 10K type strain sequencing project: providing services to taxonomists for standard genome sequencing and annotation.</title>
        <authorList>
            <consortium name="The Broad Institute Genomics Platform"/>
            <consortium name="The Broad Institute Genome Sequencing Center for Infectious Disease"/>
            <person name="Wu L."/>
            <person name="Ma J."/>
        </authorList>
    </citation>
    <scope>NUCLEOTIDE SEQUENCE [LARGE SCALE GENOMIC DNA]</scope>
    <source>
        <strain evidence="2">XZYJ18</strain>
    </source>
</reference>
<evidence type="ECO:0000313" key="1">
    <source>
        <dbReference type="EMBL" id="MFC4562556.1"/>
    </source>
</evidence>